<sequence length="470" mass="49351">MWVRSRATHPTPAKVAVGDVARAGDRRVKAQRPLARTIPTAIRHIDRSGSDTDDNDGSRSVGVDAHQTKTEQNGSRAAARANARTPERPARTKGPIAHMVALSGPDASVRAARARHDHRPATAPKAFGERARPEPIYPTPRRPAAHPLPVCVDAVEPMGGRHGAAVAGDGTDGTSSSGSESRSHSSESDEDADDDNDDGYEDDADERTGVTDWGGLQAMALERARADATREQRRTAHALADGLVGLRSAMERAWLRSVLVPPAAVAEVEARAQAFLRAGCCCAWEPAVAPLGASLRALVAQLGIDRPQEPTPCFVALLDALVAAVRLVVASDATDLGRVSDNRDDDDDAFPPSAVDAPQEKPTLRIDRVAPKDAEAEVSSDNFRDHAAGRVKDDSEDDPYSRVGVPVDGGVVTLGPVAKGPDCAGSPCTDDASSQVHDVDSHKDGDDVGSSGRDNVGDAGHEGCRDVATC</sequence>
<name>S4VTM2_9VIRU</name>
<feature type="compositionally biased region" description="Low complexity" evidence="1">
    <location>
        <begin position="163"/>
        <end position="180"/>
    </location>
</feature>
<feature type="compositionally biased region" description="Basic and acidic residues" evidence="1">
    <location>
        <begin position="382"/>
        <end position="393"/>
    </location>
</feature>
<keyword evidence="3" id="KW-1185">Reference proteome</keyword>
<feature type="compositionally biased region" description="Basic and acidic residues" evidence="1">
    <location>
        <begin position="358"/>
        <end position="375"/>
    </location>
</feature>
<feature type="region of interest" description="Disordered" evidence="1">
    <location>
        <begin position="36"/>
        <end position="215"/>
    </location>
</feature>
<dbReference type="EMBL" id="KC977571">
    <property type="protein sequence ID" value="AGO83668.1"/>
    <property type="molecule type" value="Genomic_DNA"/>
</dbReference>
<organism evidence="2 3">
    <name type="scientific">Pandoravirus salinus</name>
    <dbReference type="NCBI Taxonomy" id="1349410"/>
    <lineage>
        <taxon>Viruses</taxon>
        <taxon>Pandoravirus</taxon>
    </lineage>
</organism>
<feature type="region of interest" description="Disordered" evidence="1">
    <location>
        <begin position="337"/>
        <end position="470"/>
    </location>
</feature>
<dbReference type="RefSeq" id="YP_008436730.1">
    <property type="nucleotide sequence ID" value="NC_022098.1"/>
</dbReference>
<gene>
    <name evidence="2" type="ORF">psal_cds_176</name>
</gene>
<dbReference type="GeneID" id="16605455"/>
<protein>
    <submittedName>
        <fullName evidence="2">Uncharacterized protein</fullName>
    </submittedName>
</protein>
<proteinExistence type="predicted"/>
<dbReference type="KEGG" id="vg:16605455"/>
<feature type="compositionally biased region" description="Acidic residues" evidence="1">
    <location>
        <begin position="188"/>
        <end position="205"/>
    </location>
</feature>
<evidence type="ECO:0000256" key="1">
    <source>
        <dbReference type="SAM" id="MobiDB-lite"/>
    </source>
</evidence>
<reference evidence="2 3" key="1">
    <citation type="journal article" date="2013" name="Science">
        <title>Pandoraviruses: amoeba viruses with genomes up to 2.5 Mb reaching that of parasitic eukaryotes.</title>
        <authorList>
            <person name="Philippe N."/>
            <person name="Legendre M."/>
            <person name="Doutre G."/>
            <person name="Coute Y."/>
            <person name="Poirot O."/>
            <person name="Lescot M."/>
            <person name="Arslan D."/>
            <person name="Seltzer V."/>
            <person name="Bertaux L."/>
            <person name="Bruley C."/>
            <person name="Garin J."/>
            <person name="Claverie J.M."/>
            <person name="Abergel C."/>
        </authorList>
    </citation>
    <scope>NUCLEOTIDE SEQUENCE [LARGE SCALE GENOMIC DNA]</scope>
</reference>
<feature type="compositionally biased region" description="Basic and acidic residues" evidence="1">
    <location>
        <begin position="437"/>
        <end position="446"/>
    </location>
</feature>
<accession>S4VTM2</accession>
<dbReference type="Proteomes" id="UP000204584">
    <property type="component" value="Segment"/>
</dbReference>
<evidence type="ECO:0000313" key="3">
    <source>
        <dbReference type="Proteomes" id="UP000204584"/>
    </source>
</evidence>
<feature type="compositionally biased region" description="Basic and acidic residues" evidence="1">
    <location>
        <begin position="455"/>
        <end position="470"/>
    </location>
</feature>
<evidence type="ECO:0000313" key="2">
    <source>
        <dbReference type="EMBL" id="AGO83668.1"/>
    </source>
</evidence>